<organism evidence="2 3">
    <name type="scientific">Fructilactobacillus fructivorans</name>
    <dbReference type="NCBI Taxonomy" id="1614"/>
    <lineage>
        <taxon>Bacteria</taxon>
        <taxon>Bacillati</taxon>
        <taxon>Bacillota</taxon>
        <taxon>Bacilli</taxon>
        <taxon>Lactobacillales</taxon>
        <taxon>Lactobacillaceae</taxon>
        <taxon>Fructilactobacillus</taxon>
    </lineage>
</organism>
<dbReference type="GeneID" id="74913131"/>
<keyword evidence="3" id="KW-1185">Reference proteome</keyword>
<evidence type="ECO:0000313" key="3">
    <source>
        <dbReference type="Proteomes" id="UP000031397"/>
    </source>
</evidence>
<dbReference type="EMBL" id="JOJZ01000009">
    <property type="protein sequence ID" value="KID42520.1"/>
    <property type="molecule type" value="Genomic_DNA"/>
</dbReference>
<feature type="compositionally biased region" description="Polar residues" evidence="1">
    <location>
        <begin position="57"/>
        <end position="71"/>
    </location>
</feature>
<reference evidence="2 3" key="1">
    <citation type="submission" date="2014-06" db="EMBL/GenBank/DDBJ databases">
        <title>Functional and comparative genomic analyses of the Drosophila gut microbiota identify candidate symbiosis factors.</title>
        <authorList>
            <person name="Newell P.D."/>
            <person name="Chaston J.M."/>
            <person name="Douglas A.E."/>
        </authorList>
    </citation>
    <scope>NUCLEOTIDE SEQUENCE [LARGE SCALE GENOMIC DNA]</scope>
    <source>
        <strain evidence="2 3">DmCS_002</strain>
    </source>
</reference>
<dbReference type="RefSeq" id="WP_039143716.1">
    <property type="nucleotide sequence ID" value="NZ_JOJZ01000009.1"/>
</dbReference>
<dbReference type="AlphaFoldDB" id="A0A0C1M071"/>
<dbReference type="PATRIC" id="fig|1614.7.peg.439"/>
<dbReference type="Proteomes" id="UP000031397">
    <property type="component" value="Unassembled WGS sequence"/>
</dbReference>
<proteinExistence type="predicted"/>
<accession>A0A0C1M071</accession>
<sequence length="77" mass="8862">MSETVFFNPGDSLGNFHDYNDAVRSAQLYRDKQIESKNVVVVHGKDKKSFDIFLSDNAQSNDKNNDQTSPYYVNKRI</sequence>
<comment type="caution">
    <text evidence="2">The sequence shown here is derived from an EMBL/GenBank/DDBJ whole genome shotgun (WGS) entry which is preliminary data.</text>
</comment>
<feature type="region of interest" description="Disordered" evidence="1">
    <location>
        <begin position="57"/>
        <end position="77"/>
    </location>
</feature>
<protein>
    <submittedName>
        <fullName evidence="2">Uncharacterized protein</fullName>
    </submittedName>
</protein>
<name>A0A0C1M071_9LACO</name>
<evidence type="ECO:0000256" key="1">
    <source>
        <dbReference type="SAM" id="MobiDB-lite"/>
    </source>
</evidence>
<dbReference type="OrthoDB" id="2200000at2"/>
<gene>
    <name evidence="2" type="ORF">LfDm3_0449</name>
</gene>
<evidence type="ECO:0000313" key="2">
    <source>
        <dbReference type="EMBL" id="KID42520.1"/>
    </source>
</evidence>